<evidence type="ECO:0000256" key="2">
    <source>
        <dbReference type="ARBA" id="ARBA00010566"/>
    </source>
</evidence>
<dbReference type="GO" id="GO:0005829">
    <property type="term" value="C:cytosol"/>
    <property type="evidence" value="ECO:0007669"/>
    <property type="project" value="TreeGrafter"/>
</dbReference>
<feature type="domain" description="HTH merR-type" evidence="6">
    <location>
        <begin position="1"/>
        <end position="35"/>
    </location>
</feature>
<evidence type="ECO:0000256" key="1">
    <source>
        <dbReference type="ARBA" id="ARBA00005163"/>
    </source>
</evidence>
<dbReference type="EC" id="2.3.3.16" evidence="3"/>
<comment type="pathway">
    <text evidence="1">Carbohydrate metabolism; tricarboxylic acid cycle.</text>
</comment>
<dbReference type="UniPathway" id="UPA00223"/>
<dbReference type="PANTHER" id="PTHR11739:SF4">
    <property type="entry name" value="CITRATE SYNTHASE, PEROXISOMAL"/>
    <property type="match status" value="1"/>
</dbReference>
<gene>
    <name evidence="7" type="ORF">EV191_10313</name>
</gene>
<dbReference type="RefSeq" id="WP_132876766.1">
    <property type="nucleotide sequence ID" value="NZ_SLXQ01000003.1"/>
</dbReference>
<dbReference type="GO" id="GO:0036440">
    <property type="term" value="F:citrate synthase activity"/>
    <property type="evidence" value="ECO:0007669"/>
    <property type="project" value="UniProtKB-EC"/>
</dbReference>
<dbReference type="InterPro" id="IPR036969">
    <property type="entry name" value="Citrate_synthase_sf"/>
</dbReference>
<dbReference type="AlphaFoldDB" id="A0A4R2QVA6"/>
<dbReference type="SUPFAM" id="SSF48256">
    <property type="entry name" value="Citrate synthase"/>
    <property type="match status" value="1"/>
</dbReference>
<dbReference type="PRINTS" id="PR00143">
    <property type="entry name" value="CITRTSNTHASE"/>
</dbReference>
<name>A0A4R2QVA6_9PSEU</name>
<dbReference type="Pfam" id="PF00285">
    <property type="entry name" value="Citrate_synt"/>
    <property type="match status" value="1"/>
</dbReference>
<comment type="caution">
    <text evidence="7">The sequence shown here is derived from an EMBL/GenBank/DDBJ whole genome shotgun (WGS) entry which is preliminary data.</text>
</comment>
<dbReference type="GO" id="GO:0005975">
    <property type="term" value="P:carbohydrate metabolic process"/>
    <property type="evidence" value="ECO:0007669"/>
    <property type="project" value="TreeGrafter"/>
</dbReference>
<keyword evidence="8" id="KW-1185">Reference proteome</keyword>
<dbReference type="InterPro" id="IPR019810">
    <property type="entry name" value="Citrate_synthase_AS"/>
</dbReference>
<evidence type="ECO:0000259" key="6">
    <source>
        <dbReference type="PROSITE" id="PS50937"/>
    </source>
</evidence>
<dbReference type="PANTHER" id="PTHR11739">
    <property type="entry name" value="CITRATE SYNTHASE"/>
    <property type="match status" value="1"/>
</dbReference>
<dbReference type="Gene3D" id="1.10.580.10">
    <property type="entry name" value="Citrate Synthase, domain 1"/>
    <property type="match status" value="1"/>
</dbReference>
<dbReference type="GO" id="GO:0006099">
    <property type="term" value="P:tricarboxylic acid cycle"/>
    <property type="evidence" value="ECO:0007669"/>
    <property type="project" value="UniProtKB-UniPathway"/>
</dbReference>
<dbReference type="GO" id="GO:0003677">
    <property type="term" value="F:DNA binding"/>
    <property type="evidence" value="ECO:0007669"/>
    <property type="project" value="InterPro"/>
</dbReference>
<evidence type="ECO:0000313" key="8">
    <source>
        <dbReference type="Proteomes" id="UP000294911"/>
    </source>
</evidence>
<protein>
    <recommendedName>
        <fullName evidence="3">citrate synthase (unknown stereospecificity)</fullName>
        <ecNumber evidence="3">2.3.3.16</ecNumber>
    </recommendedName>
</protein>
<dbReference type="InterPro" id="IPR002020">
    <property type="entry name" value="Citrate_synthase"/>
</dbReference>
<dbReference type="GO" id="GO:0006355">
    <property type="term" value="P:regulation of DNA-templated transcription"/>
    <property type="evidence" value="ECO:0007669"/>
    <property type="project" value="InterPro"/>
</dbReference>
<dbReference type="InterPro" id="IPR016143">
    <property type="entry name" value="Citrate_synth-like_sm_a-sub"/>
</dbReference>
<dbReference type="InterPro" id="IPR016142">
    <property type="entry name" value="Citrate_synth-like_lrg_a-sub"/>
</dbReference>
<sequence>MRISTVEAARRLGVKPETVYAYVSRGLLRSDRQPGQRGSLFDAAEVDALAARGQAARRPDNELDRIRTQLTSLDDDVLRYRGHAVAELAATHPVESIAWLLWAGELAEAEAFPVRVEQVATARAAMAALPTSARLVDHLQLAVVALGAVDPLRFDRNPAAVLRTGRALLGNLCAGLPGAHTGFGYGLAARLWPALAPVPAMPADVQVLDAALGLLADHGLAVSTVAARVAASARANIYAVISAGLGAADGQYHGAASTFAYRFLEDARQNMPGALAEWSRGADGIPGFGHRVYRRHDPRAEALLALLPAHPVLDVVRTVCAELAERTGTFPNVDLALAAMMHVYGMRADAGETVFLLARIIGWIAHAVEEYAEPRLRFRALGVYTGDTPG</sequence>
<comment type="similarity">
    <text evidence="2 5">Belongs to the citrate synthase family.</text>
</comment>
<evidence type="ECO:0000256" key="5">
    <source>
        <dbReference type="RuleBase" id="RU003406"/>
    </source>
</evidence>
<dbReference type="PROSITE" id="PS00480">
    <property type="entry name" value="CITRATE_SYNTHASE"/>
    <property type="match status" value="1"/>
</dbReference>
<proteinExistence type="inferred from homology"/>
<dbReference type="OrthoDB" id="9800864at2"/>
<dbReference type="PROSITE" id="PS50937">
    <property type="entry name" value="HTH_MERR_2"/>
    <property type="match status" value="1"/>
</dbReference>
<evidence type="ECO:0000256" key="3">
    <source>
        <dbReference type="ARBA" id="ARBA00012972"/>
    </source>
</evidence>
<accession>A0A4R2QVA6</accession>
<dbReference type="InterPro" id="IPR000551">
    <property type="entry name" value="MerR-type_HTH_dom"/>
</dbReference>
<evidence type="ECO:0000256" key="4">
    <source>
        <dbReference type="ARBA" id="ARBA00022679"/>
    </source>
</evidence>
<dbReference type="Proteomes" id="UP000294911">
    <property type="component" value="Unassembled WGS sequence"/>
</dbReference>
<evidence type="ECO:0000313" key="7">
    <source>
        <dbReference type="EMBL" id="TCP53973.1"/>
    </source>
</evidence>
<dbReference type="Gene3D" id="1.10.230.10">
    <property type="entry name" value="Cytochrome P450-Terp, domain 2"/>
    <property type="match status" value="1"/>
</dbReference>
<organism evidence="7 8">
    <name type="scientific">Tamaricihabitans halophyticus</name>
    <dbReference type="NCBI Taxonomy" id="1262583"/>
    <lineage>
        <taxon>Bacteria</taxon>
        <taxon>Bacillati</taxon>
        <taxon>Actinomycetota</taxon>
        <taxon>Actinomycetes</taxon>
        <taxon>Pseudonocardiales</taxon>
        <taxon>Pseudonocardiaceae</taxon>
        <taxon>Tamaricihabitans</taxon>
    </lineage>
</organism>
<dbReference type="EMBL" id="SLXQ01000003">
    <property type="protein sequence ID" value="TCP53973.1"/>
    <property type="molecule type" value="Genomic_DNA"/>
</dbReference>
<reference evidence="7 8" key="1">
    <citation type="submission" date="2019-03" db="EMBL/GenBank/DDBJ databases">
        <title>Genomic Encyclopedia of Type Strains, Phase IV (KMG-IV): sequencing the most valuable type-strain genomes for metagenomic binning, comparative biology and taxonomic classification.</title>
        <authorList>
            <person name="Goeker M."/>
        </authorList>
    </citation>
    <scope>NUCLEOTIDE SEQUENCE [LARGE SCALE GENOMIC DNA]</scope>
    <source>
        <strain evidence="7 8">DSM 45765</strain>
    </source>
</reference>
<keyword evidence="4 5" id="KW-0808">Transferase</keyword>